<feature type="transmembrane region" description="Helical" evidence="7">
    <location>
        <begin position="151"/>
        <end position="172"/>
    </location>
</feature>
<organism evidence="9 10">
    <name type="scientific">Strongylocentrotus purpuratus</name>
    <name type="common">Purple sea urchin</name>
    <dbReference type="NCBI Taxonomy" id="7668"/>
    <lineage>
        <taxon>Eukaryota</taxon>
        <taxon>Metazoa</taxon>
        <taxon>Echinodermata</taxon>
        <taxon>Eleutherozoa</taxon>
        <taxon>Echinozoa</taxon>
        <taxon>Echinoidea</taxon>
        <taxon>Euechinoidea</taxon>
        <taxon>Echinacea</taxon>
        <taxon>Camarodonta</taxon>
        <taxon>Echinidea</taxon>
        <taxon>Strongylocentrotidae</taxon>
        <taxon>Strongylocentrotus</taxon>
    </lineage>
</organism>
<evidence type="ECO:0000256" key="3">
    <source>
        <dbReference type="ARBA" id="ARBA00022692"/>
    </source>
</evidence>
<keyword evidence="10" id="KW-1185">Reference proteome</keyword>
<feature type="transmembrane region" description="Helical" evidence="7">
    <location>
        <begin position="448"/>
        <end position="469"/>
    </location>
</feature>
<feature type="compositionally biased region" description="Basic and acidic residues" evidence="6">
    <location>
        <begin position="611"/>
        <end position="622"/>
    </location>
</feature>
<dbReference type="GO" id="GO:0015297">
    <property type="term" value="F:antiporter activity"/>
    <property type="evidence" value="ECO:0007669"/>
    <property type="project" value="InterPro"/>
</dbReference>
<dbReference type="EnsemblMetazoa" id="XM_030980015">
    <property type="protein sequence ID" value="XP_030835875"/>
    <property type="gene ID" value="LOC584015"/>
</dbReference>
<feature type="region of interest" description="Disordered" evidence="6">
    <location>
        <begin position="14"/>
        <end position="34"/>
    </location>
</feature>
<evidence type="ECO:0000259" key="8">
    <source>
        <dbReference type="Pfam" id="PF00999"/>
    </source>
</evidence>
<feature type="transmembrane region" description="Helical" evidence="7">
    <location>
        <begin position="267"/>
        <end position="290"/>
    </location>
</feature>
<feature type="transmembrane region" description="Helical" evidence="7">
    <location>
        <begin position="481"/>
        <end position="503"/>
    </location>
</feature>
<dbReference type="Pfam" id="PF00999">
    <property type="entry name" value="Na_H_Exchanger"/>
    <property type="match status" value="1"/>
</dbReference>
<dbReference type="PANTHER" id="PTHR31102:SF1">
    <property type="entry name" value="CATION_H+ EXCHANGER DOMAIN-CONTAINING PROTEIN"/>
    <property type="match status" value="1"/>
</dbReference>
<reference evidence="10" key="1">
    <citation type="submission" date="2015-02" db="EMBL/GenBank/DDBJ databases">
        <title>Genome sequencing for Strongylocentrotus purpuratus.</title>
        <authorList>
            <person name="Murali S."/>
            <person name="Liu Y."/>
            <person name="Vee V."/>
            <person name="English A."/>
            <person name="Wang M."/>
            <person name="Skinner E."/>
            <person name="Han Y."/>
            <person name="Muzny D.M."/>
            <person name="Worley K.C."/>
            <person name="Gibbs R.A."/>
        </authorList>
    </citation>
    <scope>NUCLEOTIDE SEQUENCE</scope>
</reference>
<reference evidence="9" key="2">
    <citation type="submission" date="2021-01" db="UniProtKB">
        <authorList>
            <consortium name="EnsemblMetazoa"/>
        </authorList>
    </citation>
    <scope>IDENTIFICATION</scope>
</reference>
<dbReference type="GeneID" id="584015"/>
<dbReference type="OrthoDB" id="423807at2759"/>
<feature type="region of interest" description="Disordered" evidence="6">
    <location>
        <begin position="595"/>
        <end position="622"/>
    </location>
</feature>
<evidence type="ECO:0000256" key="2">
    <source>
        <dbReference type="ARBA" id="ARBA00007367"/>
    </source>
</evidence>
<evidence type="ECO:0000256" key="7">
    <source>
        <dbReference type="SAM" id="Phobius"/>
    </source>
</evidence>
<keyword evidence="3 7" id="KW-0812">Transmembrane</keyword>
<feature type="transmembrane region" description="Helical" evidence="7">
    <location>
        <begin position="425"/>
        <end position="441"/>
    </location>
</feature>
<comment type="subcellular location">
    <subcellularLocation>
        <location evidence="1">Membrane</location>
        <topology evidence="1">Multi-pass membrane protein</topology>
    </subcellularLocation>
</comment>
<evidence type="ECO:0000256" key="6">
    <source>
        <dbReference type="SAM" id="MobiDB-lite"/>
    </source>
</evidence>
<evidence type="ECO:0000256" key="1">
    <source>
        <dbReference type="ARBA" id="ARBA00004141"/>
    </source>
</evidence>
<feature type="transmembrane region" description="Helical" evidence="7">
    <location>
        <begin position="555"/>
        <end position="580"/>
    </location>
</feature>
<dbReference type="InterPro" id="IPR006153">
    <property type="entry name" value="Cation/H_exchanger_TM"/>
</dbReference>
<dbReference type="RefSeq" id="XP_030835875.1">
    <property type="nucleotide sequence ID" value="XM_030980015.1"/>
</dbReference>
<name>A0A7M7NG07_STRPU</name>
<dbReference type="Gene3D" id="1.20.1530.20">
    <property type="match status" value="1"/>
</dbReference>
<feature type="domain" description="Cation/H+ exchanger transmembrane" evidence="8">
    <location>
        <begin position="192"/>
        <end position="576"/>
    </location>
</feature>
<dbReference type="GO" id="GO:0098662">
    <property type="term" value="P:inorganic cation transmembrane transport"/>
    <property type="evidence" value="ECO:0000318"/>
    <property type="project" value="GO_Central"/>
</dbReference>
<dbReference type="GO" id="GO:0016020">
    <property type="term" value="C:membrane"/>
    <property type="evidence" value="ECO:0007669"/>
    <property type="project" value="UniProtKB-SubCell"/>
</dbReference>
<dbReference type="GO" id="GO:1902600">
    <property type="term" value="P:proton transmembrane transport"/>
    <property type="evidence" value="ECO:0007669"/>
    <property type="project" value="InterPro"/>
</dbReference>
<keyword evidence="5 7" id="KW-0472">Membrane</keyword>
<accession>A0A7M7NG07</accession>
<dbReference type="InterPro" id="IPR038770">
    <property type="entry name" value="Na+/solute_symporter_sf"/>
</dbReference>
<feature type="transmembrane region" description="Helical" evidence="7">
    <location>
        <begin position="369"/>
        <end position="389"/>
    </location>
</feature>
<dbReference type="PANTHER" id="PTHR31102">
    <property type="match status" value="1"/>
</dbReference>
<protein>
    <recommendedName>
        <fullName evidence="8">Cation/H+ exchanger transmembrane domain-containing protein</fullName>
    </recommendedName>
</protein>
<feature type="transmembrane region" description="Helical" evidence="7">
    <location>
        <begin position="296"/>
        <end position="319"/>
    </location>
</feature>
<feature type="transmembrane region" description="Helical" evidence="7">
    <location>
        <begin position="184"/>
        <end position="201"/>
    </location>
</feature>
<feature type="transmembrane region" description="Helical" evidence="7">
    <location>
        <begin position="331"/>
        <end position="357"/>
    </location>
</feature>
<evidence type="ECO:0000256" key="5">
    <source>
        <dbReference type="ARBA" id="ARBA00023136"/>
    </source>
</evidence>
<comment type="similarity">
    <text evidence="2">Belongs to the monovalent cation:proton antiporter 1 (CPA1) transporter (TC 2.A.36) family.</text>
</comment>
<sequence length="622" mass="66470">MGLFSKRGSLNLSKAEASNQVHDQIDPKFEKPDNQLDTWTYSVEDDTVETELSFGNSHRVVQDGDEDPPGWSGVTASMDDAGSMNFIPGIATDPKGGVTDFGDSSKGCCAKCRYSCKVAFRPCTTKHNPLPHNPSRWKRFKFAFLCPPHGIVGRTLTCLILVLLLWAVLFTITGAEALPGGNLFGLYVLIISSIVLGLLVNKILRLPALLGMLAAGFILKNVKAIDIANDISREWASALRSIALVVILLRAGLGIDAKALRRLSLVCLRLSFVPSILEAVIIAVASHFLIDFPWEWAFMLGFVLAAVSPAVVVPCLLVLQKGGYGAKKGIPTLAIASCSLDNVLCISAFGVAMGISFSSGSLVLKILQGPLEVLIGVCFGVVAGALLWFIPSKDLKTLTQLRFLFLFCGGLFAVFGSTAASYPGAGALGCLTLAFMAALGWKDEKVAVGKLIGVVWWLFEPILFGLIGAEVALEYLDGETVGLGIATLVLGLVIRIAATWLSVLGAKFTNREKLFMVFAWFPKATVQAALGPLALDEIIKQGIVTEADEANEIRGIQLLTIAVLSILITAPIGAILVTLCGPKLLEKETRPLTVSQQAGELGAGPGDEREELVARQRLSTEY</sequence>
<evidence type="ECO:0000256" key="4">
    <source>
        <dbReference type="ARBA" id="ARBA00022989"/>
    </source>
</evidence>
<dbReference type="EnsemblMetazoa" id="XM_030980016">
    <property type="protein sequence ID" value="XP_030835876"/>
    <property type="gene ID" value="LOC584015"/>
</dbReference>
<dbReference type="AlphaFoldDB" id="A0A7M7NG07"/>
<feature type="transmembrane region" description="Helical" evidence="7">
    <location>
        <begin position="208"/>
        <end position="225"/>
    </location>
</feature>
<dbReference type="InterPro" id="IPR051843">
    <property type="entry name" value="CPA1_transporter"/>
</dbReference>
<dbReference type="Proteomes" id="UP000007110">
    <property type="component" value="Unassembled WGS sequence"/>
</dbReference>
<dbReference type="RefSeq" id="XP_030835876.1">
    <property type="nucleotide sequence ID" value="XM_030980016.1"/>
</dbReference>
<evidence type="ECO:0000313" key="10">
    <source>
        <dbReference type="Proteomes" id="UP000007110"/>
    </source>
</evidence>
<dbReference type="InParanoid" id="A0A7M7NG07"/>
<dbReference type="KEGG" id="spu:584015"/>
<feature type="transmembrane region" description="Helical" evidence="7">
    <location>
        <begin position="401"/>
        <end position="419"/>
    </location>
</feature>
<evidence type="ECO:0000313" key="9">
    <source>
        <dbReference type="EnsemblMetazoa" id="XP_030835876"/>
    </source>
</evidence>
<feature type="compositionally biased region" description="Basic and acidic residues" evidence="6">
    <location>
        <begin position="23"/>
        <end position="34"/>
    </location>
</feature>
<keyword evidence="4 7" id="KW-1133">Transmembrane helix</keyword>
<proteinExistence type="inferred from homology"/>
<dbReference type="OMA" id="RNWSVSC"/>